<dbReference type="AlphaFoldDB" id="A0A1G6MHK2"/>
<dbReference type="Proteomes" id="UP000198781">
    <property type="component" value="Unassembled WGS sequence"/>
</dbReference>
<feature type="chain" id="PRO_5011466169" evidence="1">
    <location>
        <begin position="27"/>
        <end position="239"/>
    </location>
</feature>
<proteinExistence type="predicted"/>
<dbReference type="EMBL" id="FMZC01000002">
    <property type="protein sequence ID" value="SDC54754.1"/>
    <property type="molecule type" value="Genomic_DNA"/>
</dbReference>
<accession>A0A1G6MHK2</accession>
<keyword evidence="1" id="KW-0732">Signal</keyword>
<protein>
    <submittedName>
        <fullName evidence="2">Uncharacterized protein</fullName>
    </submittedName>
</protein>
<sequence length="239" mass="24934">MRSNHPSLPALALLAALGCSPLLAQAQASCSSDGTAQPVALYERFINADCESCWAGPPAHVPGPSALVLDWIVPGGLADDAPLSAAATRDALQRLQDLGRGVPQFSDTHTAEVQPLPGRLRVASGLAMNDYLGTGISFKPAPRAPLPAGDYAYSLVLVESVPAGTAGTPVDRNVVRNVLQGIWNAGTSLSKKEQSSWMENRSMRTPEGANPERLFVAGWLQDAQGRIVAAAQSRCAAGS</sequence>
<name>A0A1G6MHK2_9BURK</name>
<organism evidence="2 3">
    <name type="scientific">Paracidovorax valerianellae</name>
    <dbReference type="NCBI Taxonomy" id="187868"/>
    <lineage>
        <taxon>Bacteria</taxon>
        <taxon>Pseudomonadati</taxon>
        <taxon>Pseudomonadota</taxon>
        <taxon>Betaproteobacteria</taxon>
        <taxon>Burkholderiales</taxon>
        <taxon>Comamonadaceae</taxon>
        <taxon>Paracidovorax</taxon>
    </lineage>
</organism>
<dbReference type="PROSITE" id="PS51257">
    <property type="entry name" value="PROKAR_LIPOPROTEIN"/>
    <property type="match status" value="1"/>
</dbReference>
<reference evidence="2 3" key="1">
    <citation type="submission" date="2016-10" db="EMBL/GenBank/DDBJ databases">
        <authorList>
            <person name="de Groot N.N."/>
        </authorList>
    </citation>
    <scope>NUCLEOTIDE SEQUENCE [LARGE SCALE GENOMIC DNA]</scope>
    <source>
        <strain evidence="2 3">DSM 16619</strain>
    </source>
</reference>
<dbReference type="STRING" id="187868.SAMN05192589_102411"/>
<feature type="signal peptide" evidence="1">
    <location>
        <begin position="1"/>
        <end position="26"/>
    </location>
</feature>
<dbReference type="OrthoDB" id="8894809at2"/>
<evidence type="ECO:0000313" key="3">
    <source>
        <dbReference type="Proteomes" id="UP000198781"/>
    </source>
</evidence>
<evidence type="ECO:0000256" key="1">
    <source>
        <dbReference type="SAM" id="SignalP"/>
    </source>
</evidence>
<dbReference type="RefSeq" id="WP_092740795.1">
    <property type="nucleotide sequence ID" value="NZ_FMZC01000002.1"/>
</dbReference>
<evidence type="ECO:0000313" key="2">
    <source>
        <dbReference type="EMBL" id="SDC54754.1"/>
    </source>
</evidence>
<keyword evidence="3" id="KW-1185">Reference proteome</keyword>
<gene>
    <name evidence="2" type="ORF">SAMN05192589_102411</name>
</gene>